<dbReference type="AlphaFoldDB" id="A0A2T5IQ93"/>
<protein>
    <submittedName>
        <fullName evidence="2">FRG domain-containing protein</fullName>
    </submittedName>
</protein>
<organism evidence="2 3">
    <name type="scientific">Trichococcus patagoniensis</name>
    <dbReference type="NCBI Taxonomy" id="382641"/>
    <lineage>
        <taxon>Bacteria</taxon>
        <taxon>Bacillati</taxon>
        <taxon>Bacillota</taxon>
        <taxon>Bacilli</taxon>
        <taxon>Lactobacillales</taxon>
        <taxon>Carnobacteriaceae</taxon>
        <taxon>Trichococcus</taxon>
    </lineage>
</organism>
<evidence type="ECO:0000313" key="3">
    <source>
        <dbReference type="Proteomes" id="UP000244161"/>
    </source>
</evidence>
<evidence type="ECO:0000259" key="1">
    <source>
        <dbReference type="SMART" id="SM00901"/>
    </source>
</evidence>
<dbReference type="RefSeq" id="WP_108031554.1">
    <property type="nucleotide sequence ID" value="NZ_QAOM01000002.1"/>
</dbReference>
<accession>A0A2T5IQ93</accession>
<dbReference type="EMBL" id="QAOM01000002">
    <property type="protein sequence ID" value="PTQ85960.1"/>
    <property type="molecule type" value="Genomic_DNA"/>
</dbReference>
<evidence type="ECO:0000313" key="2">
    <source>
        <dbReference type="EMBL" id="PTQ85960.1"/>
    </source>
</evidence>
<name>A0A2T5IQ93_9LACT</name>
<gene>
    <name evidence="2" type="ORF">C8U37_10263</name>
</gene>
<dbReference type="InterPro" id="IPR014966">
    <property type="entry name" value="FRG-dom"/>
</dbReference>
<feature type="domain" description="FRG" evidence="1">
    <location>
        <begin position="123"/>
        <end position="220"/>
    </location>
</feature>
<dbReference type="Proteomes" id="UP000244161">
    <property type="component" value="Unassembled WGS sequence"/>
</dbReference>
<dbReference type="SMART" id="SM00901">
    <property type="entry name" value="FRG"/>
    <property type="match status" value="1"/>
</dbReference>
<keyword evidence="3" id="KW-1185">Reference proteome</keyword>
<comment type="caution">
    <text evidence="2">The sequence shown here is derived from an EMBL/GenBank/DDBJ whole genome shotgun (WGS) entry which is preliminary data.</text>
</comment>
<proteinExistence type="predicted"/>
<dbReference type="Pfam" id="PF08867">
    <property type="entry name" value="FRG"/>
    <property type="match status" value="1"/>
</dbReference>
<dbReference type="OrthoDB" id="9816036at2"/>
<sequence length="405" mass="47589">MRMQKTSEFHFDSFIDVERQYFENEADKRITEKVSNEKKIIDQLKTAFINQCIVSTHKPSMEVMIKELQKTRGFLQDETLNQYYGVKEKYLIRKNAKINIINSVEDAITLFSNSTLSESDDEKERSYFFRGHENLNFKSIPSIMRSEKYYKNENDLYSELQTVSSKKFNNLKKHLEILTEMQHFSLPTRLLDISSNVLSALFFSTTITDQNSRYVDGEVIVFSAQKNAVKKFSSDTVEIQSSLAFLPYNLKKEIHTCAKKIYHLEKKERVDKFNELDSVKKLIHEARKSGVFFSDVLDPRDLFEFKICLPLKNNDRIMNQSGAFISYGFTNKTSFHEKINNEQSSYLKRMNLKFAYKIDKEVVRYIVPCSSKGKIREQLEELGINQGNIYPDLEKRAAYIKEKYR</sequence>
<reference evidence="2 3" key="1">
    <citation type="submission" date="2018-04" db="EMBL/GenBank/DDBJ databases">
        <title>Genomic Encyclopedia of Archaeal and Bacterial Type Strains, Phase II (KMG-II): from individual species to whole genera.</title>
        <authorList>
            <person name="Goeker M."/>
        </authorList>
    </citation>
    <scope>NUCLEOTIDE SEQUENCE [LARGE SCALE GENOMIC DNA]</scope>
    <source>
        <strain evidence="2 3">DSM 18806</strain>
    </source>
</reference>